<accession>A0A8X6MAJ7</accession>
<reference evidence="1" key="1">
    <citation type="submission" date="2020-08" db="EMBL/GenBank/DDBJ databases">
        <title>Multicomponent nature underlies the extraordinary mechanical properties of spider dragline silk.</title>
        <authorList>
            <person name="Kono N."/>
            <person name="Nakamura H."/>
            <person name="Mori M."/>
            <person name="Yoshida Y."/>
            <person name="Ohtoshi R."/>
            <person name="Malay A.D."/>
            <person name="Moran D.A.P."/>
            <person name="Tomita M."/>
            <person name="Numata K."/>
            <person name="Arakawa K."/>
        </authorList>
    </citation>
    <scope>NUCLEOTIDE SEQUENCE</scope>
</reference>
<evidence type="ECO:0000313" key="2">
    <source>
        <dbReference type="Proteomes" id="UP000887013"/>
    </source>
</evidence>
<name>A0A8X6MAJ7_NEPPI</name>
<organism evidence="1 2">
    <name type="scientific">Nephila pilipes</name>
    <name type="common">Giant wood spider</name>
    <name type="synonym">Nephila maculata</name>
    <dbReference type="NCBI Taxonomy" id="299642"/>
    <lineage>
        <taxon>Eukaryota</taxon>
        <taxon>Metazoa</taxon>
        <taxon>Ecdysozoa</taxon>
        <taxon>Arthropoda</taxon>
        <taxon>Chelicerata</taxon>
        <taxon>Arachnida</taxon>
        <taxon>Araneae</taxon>
        <taxon>Araneomorphae</taxon>
        <taxon>Entelegynae</taxon>
        <taxon>Araneoidea</taxon>
        <taxon>Nephilidae</taxon>
        <taxon>Nephila</taxon>
    </lineage>
</organism>
<evidence type="ECO:0000313" key="1">
    <source>
        <dbReference type="EMBL" id="GFS41662.1"/>
    </source>
</evidence>
<protein>
    <submittedName>
        <fullName evidence="1">Uncharacterized protein</fullName>
    </submittedName>
</protein>
<feature type="non-terminal residue" evidence="1">
    <location>
        <position position="1"/>
    </location>
</feature>
<proteinExistence type="predicted"/>
<dbReference type="EMBL" id="BMAW01089818">
    <property type="protein sequence ID" value="GFS41662.1"/>
    <property type="molecule type" value="Genomic_DNA"/>
</dbReference>
<sequence length="57" mass="6303">GYISSCIITCSLTHGAGTLQPLDILNSEETNAFTKPPFLKIFPFCTMAFPQTQCEFE</sequence>
<dbReference type="AlphaFoldDB" id="A0A8X6MAJ7"/>
<gene>
    <name evidence="1" type="ORF">NPIL_441881</name>
</gene>
<dbReference type="Proteomes" id="UP000887013">
    <property type="component" value="Unassembled WGS sequence"/>
</dbReference>
<keyword evidence="2" id="KW-1185">Reference proteome</keyword>
<comment type="caution">
    <text evidence="1">The sequence shown here is derived from an EMBL/GenBank/DDBJ whole genome shotgun (WGS) entry which is preliminary data.</text>
</comment>